<evidence type="ECO:0000313" key="2">
    <source>
        <dbReference type="Proteomes" id="UP000001396"/>
    </source>
</evidence>
<comment type="caution">
    <text evidence="1">The sequence shown here is derived from an EMBL/GenBank/DDBJ whole genome shotgun (WGS) entry which is preliminary data.</text>
</comment>
<reference evidence="1 2" key="1">
    <citation type="journal article" date="2011" name="Genome Res.">
        <title>Phylogeny-wide analysis of social amoeba genomes highlights ancient origins for complex intercellular communication.</title>
        <authorList>
            <person name="Heidel A.J."/>
            <person name="Lawal H.M."/>
            <person name="Felder M."/>
            <person name="Schilde C."/>
            <person name="Helps N.R."/>
            <person name="Tunggal B."/>
            <person name="Rivero F."/>
            <person name="John U."/>
            <person name="Schleicher M."/>
            <person name="Eichinger L."/>
            <person name="Platzer M."/>
            <person name="Noegel A.A."/>
            <person name="Schaap P."/>
            <person name="Gloeckner G."/>
        </authorList>
    </citation>
    <scope>NUCLEOTIDE SEQUENCE [LARGE SCALE GENOMIC DNA]</scope>
    <source>
        <strain evidence="2">ATCC 26659 / Pp 5 / PN500</strain>
    </source>
</reference>
<protein>
    <submittedName>
        <fullName evidence="1">Uncharacterized protein</fullName>
    </submittedName>
</protein>
<keyword evidence="2" id="KW-1185">Reference proteome</keyword>
<dbReference type="InParanoid" id="D3BI69"/>
<dbReference type="GeneID" id="31363917"/>
<dbReference type="GO" id="GO:0016763">
    <property type="term" value="F:pentosyltransferase activity"/>
    <property type="evidence" value="ECO:0007669"/>
    <property type="project" value="InterPro"/>
</dbReference>
<accession>D3BI69</accession>
<dbReference type="STRING" id="670386.D3BI69"/>
<sequence>MNKFKHYFDVQGYNSIGVKWNIKDGEEFNPIYGPVVLAEVRGAVRNILMGERLSCGITTSRSCGITTRAFDMRAIVDGVKWHGKVAGTRKTTLDSVWSRSMQCWSVVAIVIVWISPRSC</sequence>
<dbReference type="InterPro" id="IPR037128">
    <property type="entry name" value="Quinolinate_PRibosylTase_N_sf"/>
</dbReference>
<organism evidence="1 2">
    <name type="scientific">Heterostelium pallidum (strain ATCC 26659 / Pp 5 / PN500)</name>
    <name type="common">Cellular slime mold</name>
    <name type="synonym">Polysphondylium pallidum</name>
    <dbReference type="NCBI Taxonomy" id="670386"/>
    <lineage>
        <taxon>Eukaryota</taxon>
        <taxon>Amoebozoa</taxon>
        <taxon>Evosea</taxon>
        <taxon>Eumycetozoa</taxon>
        <taxon>Dictyostelia</taxon>
        <taxon>Acytosteliales</taxon>
        <taxon>Acytosteliaceae</taxon>
        <taxon>Heterostelium</taxon>
    </lineage>
</organism>
<dbReference type="Gene3D" id="3.90.1170.20">
    <property type="entry name" value="Quinolinate phosphoribosyl transferase, N-terminal domain"/>
    <property type="match status" value="1"/>
</dbReference>
<evidence type="ECO:0000313" key="1">
    <source>
        <dbReference type="EMBL" id="EFA78969.1"/>
    </source>
</evidence>
<gene>
    <name evidence="1" type="ORF">PPL_08437</name>
</gene>
<dbReference type="RefSeq" id="XP_020431093.1">
    <property type="nucleotide sequence ID" value="XM_020579254.1"/>
</dbReference>
<dbReference type="SUPFAM" id="SSF54675">
    <property type="entry name" value="Nicotinate/Quinolinate PRTase N-terminal domain-like"/>
    <property type="match status" value="1"/>
</dbReference>
<dbReference type="Proteomes" id="UP000001396">
    <property type="component" value="Unassembled WGS sequence"/>
</dbReference>
<name>D3BI69_HETP5</name>
<dbReference type="AlphaFoldDB" id="D3BI69"/>
<dbReference type="EMBL" id="ADBJ01000037">
    <property type="protein sequence ID" value="EFA78969.1"/>
    <property type="molecule type" value="Genomic_DNA"/>
</dbReference>
<proteinExistence type="predicted"/>